<dbReference type="Pfam" id="PF02782">
    <property type="entry name" value="FGGY_C"/>
    <property type="match status" value="1"/>
</dbReference>
<dbReference type="InterPro" id="IPR018483">
    <property type="entry name" value="Carb_kinase_FGGY_CS"/>
</dbReference>
<evidence type="ECO:0000256" key="3">
    <source>
        <dbReference type="ARBA" id="ARBA00022679"/>
    </source>
</evidence>
<feature type="binding site" evidence="8">
    <location>
        <begin position="71"/>
        <end position="72"/>
    </location>
    <ligand>
        <name>substrate</name>
    </ligand>
</feature>
<comment type="function">
    <text evidence="8">Catalyzes the phosphorylation of D-xylulose to D-xylulose 5-phosphate.</text>
</comment>
<evidence type="ECO:0000256" key="6">
    <source>
        <dbReference type="ARBA" id="ARBA00022840"/>
    </source>
</evidence>
<keyword evidence="4 8" id="KW-0547">Nucleotide-binding</keyword>
<sequence>MPLVAGVDSSTQSCKVVIRDAETGALVRSGSSRHPEGTEVHPNAWWDALQAAIAAAGGLDDVAAISVAGQQHGMVCLDADGEVVRPALLWNDTRSAGAAVALIKESGDGDAAAGARWWAEATGTVPVASITATKLRWLAESEPENAARTAAVCLPHDWLSWRLAGHGPSGSGLRAALDSLVTDRSDASGTGYFSPATGEYLPDVLERTLGHVPILPRVVGPLETAGSTPAGALIGPGAGDNAGAGLGVGASVGDVVVSIGTSGTVFAVADRPTSDASGLVAGFADATGHYLPLACTLNASRVLDATAALLGVSLPELTDLALSAPVGADGLTLVPYFEGERTPNLPDATGSLHGLTLRNFTPANLARAAVEGIVCSLADGLAALTAQGVVAERIILVGGGARSEAVQEAAAAIFGLPVLVPEPGEYVADGAARQAAGILLGALPEWETAGTTTVTAEAAPSVLERYRSEASAKGRSGS</sequence>
<keyword evidence="6 8" id="KW-0067">ATP-binding</keyword>
<feature type="active site" description="Proton acceptor" evidence="8">
    <location>
        <position position="240"/>
    </location>
</feature>
<accession>A0ABU5T5T1</accession>
<evidence type="ECO:0000256" key="2">
    <source>
        <dbReference type="ARBA" id="ARBA00022629"/>
    </source>
</evidence>
<protein>
    <recommendedName>
        <fullName evidence="8">Xylulose kinase</fullName>
        <shortName evidence="8">Xylulokinase</shortName>
        <ecNumber evidence="8">2.7.1.17</ecNumber>
    </recommendedName>
</protein>
<evidence type="ECO:0000313" key="12">
    <source>
        <dbReference type="EMBL" id="MEA5455017.1"/>
    </source>
</evidence>
<dbReference type="SUPFAM" id="SSF53067">
    <property type="entry name" value="Actin-like ATPase domain"/>
    <property type="match status" value="2"/>
</dbReference>
<comment type="similarity">
    <text evidence="1 8 9">Belongs to the FGGY kinase family.</text>
</comment>
<dbReference type="EMBL" id="JAYGGQ010000006">
    <property type="protein sequence ID" value="MEA5455017.1"/>
    <property type="molecule type" value="Genomic_DNA"/>
</dbReference>
<gene>
    <name evidence="8" type="primary">xylB</name>
    <name evidence="12" type="ORF">SPF06_09825</name>
</gene>
<dbReference type="EC" id="2.7.1.17" evidence="8"/>
<name>A0ABU5T5T1_9MICC</name>
<proteinExistence type="inferred from homology"/>
<evidence type="ECO:0000259" key="10">
    <source>
        <dbReference type="Pfam" id="PF00370"/>
    </source>
</evidence>
<keyword evidence="5 8" id="KW-0418">Kinase</keyword>
<evidence type="ECO:0000256" key="9">
    <source>
        <dbReference type="RuleBase" id="RU003733"/>
    </source>
</evidence>
<dbReference type="InterPro" id="IPR018484">
    <property type="entry name" value="FGGY_N"/>
</dbReference>
<dbReference type="PIRSF" id="PIRSF000538">
    <property type="entry name" value="GlpK"/>
    <property type="match status" value="1"/>
</dbReference>
<dbReference type="Gene3D" id="3.30.420.40">
    <property type="match status" value="2"/>
</dbReference>
<feature type="domain" description="Carbohydrate kinase FGGY N-terminal" evidence="10">
    <location>
        <begin position="4"/>
        <end position="228"/>
    </location>
</feature>
<evidence type="ECO:0000256" key="1">
    <source>
        <dbReference type="ARBA" id="ARBA00009156"/>
    </source>
</evidence>
<keyword evidence="2 8" id="KW-0859">Xylose metabolism</keyword>
<comment type="caution">
    <text evidence="12">The sequence shown here is derived from an EMBL/GenBank/DDBJ whole genome shotgun (WGS) entry which is preliminary data.</text>
</comment>
<dbReference type="InterPro" id="IPR000577">
    <property type="entry name" value="Carb_kinase_FGGY"/>
</dbReference>
<reference evidence="12 13" key="1">
    <citation type="submission" date="2023-12" db="EMBL/GenBank/DDBJ databases">
        <title>Sinomonas terricola sp. nov, isolated from litchi orchard soil in Guangdong, PR China.</title>
        <authorList>
            <person name="Jiaxin W."/>
            <person name="Yang Z."/>
            <person name="Honghui Z."/>
        </authorList>
    </citation>
    <scope>NUCLEOTIDE SEQUENCE [LARGE SCALE GENOMIC DNA]</scope>
    <source>
        <strain evidence="12 13">JGH33</strain>
    </source>
</reference>
<dbReference type="PANTHER" id="PTHR43095:SF5">
    <property type="entry name" value="XYLULOSE KINASE"/>
    <property type="match status" value="1"/>
</dbReference>
<dbReference type="Pfam" id="PF00370">
    <property type="entry name" value="FGGY_N"/>
    <property type="match status" value="1"/>
</dbReference>
<evidence type="ECO:0000259" key="11">
    <source>
        <dbReference type="Pfam" id="PF02782"/>
    </source>
</evidence>
<keyword evidence="7 8" id="KW-0119">Carbohydrate metabolism</keyword>
<evidence type="ECO:0000256" key="8">
    <source>
        <dbReference type="HAMAP-Rule" id="MF_02220"/>
    </source>
</evidence>
<dbReference type="Proteomes" id="UP001304769">
    <property type="component" value="Unassembled WGS sequence"/>
</dbReference>
<keyword evidence="13" id="KW-1185">Reference proteome</keyword>
<dbReference type="PROSITE" id="PS00445">
    <property type="entry name" value="FGGY_KINASES_2"/>
    <property type="match status" value="1"/>
</dbReference>
<dbReference type="InterPro" id="IPR018485">
    <property type="entry name" value="FGGY_C"/>
</dbReference>
<evidence type="ECO:0000256" key="4">
    <source>
        <dbReference type="ARBA" id="ARBA00022741"/>
    </source>
</evidence>
<dbReference type="RefSeq" id="WP_323278874.1">
    <property type="nucleotide sequence ID" value="NZ_JAYGGQ010000006.1"/>
</dbReference>
<feature type="domain" description="Carbohydrate kinase FGGY C-terminal" evidence="11">
    <location>
        <begin position="256"/>
        <end position="436"/>
    </location>
</feature>
<dbReference type="InterPro" id="IPR050406">
    <property type="entry name" value="FGGY_Carb_Kinase"/>
</dbReference>
<dbReference type="CDD" id="cd07809">
    <property type="entry name" value="ASKHA_NBD_FGGY_BaXK-like"/>
    <property type="match status" value="1"/>
</dbReference>
<dbReference type="InterPro" id="IPR006000">
    <property type="entry name" value="Xylulokinase"/>
</dbReference>
<feature type="site" description="Important for activity" evidence="8">
    <location>
        <position position="8"/>
    </location>
</feature>
<comment type="catalytic activity">
    <reaction evidence="8">
        <text>D-xylulose + ATP = D-xylulose 5-phosphate + ADP + H(+)</text>
        <dbReference type="Rhea" id="RHEA:10964"/>
        <dbReference type="ChEBI" id="CHEBI:15378"/>
        <dbReference type="ChEBI" id="CHEBI:17140"/>
        <dbReference type="ChEBI" id="CHEBI:30616"/>
        <dbReference type="ChEBI" id="CHEBI:57737"/>
        <dbReference type="ChEBI" id="CHEBI:456216"/>
        <dbReference type="EC" id="2.7.1.17"/>
    </reaction>
</comment>
<evidence type="ECO:0000313" key="13">
    <source>
        <dbReference type="Proteomes" id="UP001304769"/>
    </source>
</evidence>
<organism evidence="12 13">
    <name type="scientific">Sinomonas terricola</name>
    <dbReference type="NCBI Taxonomy" id="3110330"/>
    <lineage>
        <taxon>Bacteria</taxon>
        <taxon>Bacillati</taxon>
        <taxon>Actinomycetota</taxon>
        <taxon>Actinomycetes</taxon>
        <taxon>Micrococcales</taxon>
        <taxon>Micrococcaceae</taxon>
        <taxon>Sinomonas</taxon>
    </lineage>
</organism>
<keyword evidence="3 8" id="KW-0808">Transferase</keyword>
<evidence type="ECO:0000256" key="7">
    <source>
        <dbReference type="ARBA" id="ARBA00023277"/>
    </source>
</evidence>
<dbReference type="GO" id="GO:0016301">
    <property type="term" value="F:kinase activity"/>
    <property type="evidence" value="ECO:0007669"/>
    <property type="project" value="UniProtKB-KW"/>
</dbReference>
<dbReference type="PANTHER" id="PTHR43095">
    <property type="entry name" value="SUGAR KINASE"/>
    <property type="match status" value="1"/>
</dbReference>
<dbReference type="HAMAP" id="MF_02220">
    <property type="entry name" value="XylB"/>
    <property type="match status" value="1"/>
</dbReference>
<evidence type="ECO:0000256" key="5">
    <source>
        <dbReference type="ARBA" id="ARBA00022777"/>
    </source>
</evidence>
<dbReference type="InterPro" id="IPR043129">
    <property type="entry name" value="ATPase_NBD"/>
</dbReference>